<dbReference type="AlphaFoldDB" id="A0A1H6A5P0"/>
<dbReference type="InterPro" id="IPR035628">
    <property type="entry name" value="TcpC_C"/>
</dbReference>
<dbReference type="InterPro" id="IPR024735">
    <property type="entry name" value="TcpC"/>
</dbReference>
<gene>
    <name evidence="3" type="ORF">SAMN04489712_105230</name>
</gene>
<keyword evidence="4" id="KW-1185">Reference proteome</keyword>
<evidence type="ECO:0000256" key="2">
    <source>
        <dbReference type="SAM" id="Phobius"/>
    </source>
</evidence>
<dbReference type="CDD" id="cd16386">
    <property type="entry name" value="TcpC_N"/>
    <property type="match status" value="1"/>
</dbReference>
<dbReference type="CDD" id="cd16428">
    <property type="entry name" value="TcpC_C"/>
    <property type="match status" value="1"/>
</dbReference>
<evidence type="ECO:0000313" key="3">
    <source>
        <dbReference type="EMBL" id="SEG44053.1"/>
    </source>
</evidence>
<evidence type="ECO:0000256" key="1">
    <source>
        <dbReference type="SAM" id="MobiDB-lite"/>
    </source>
</evidence>
<protein>
    <submittedName>
        <fullName evidence="3">Conjugative transposon protein TcpC</fullName>
    </submittedName>
</protein>
<proteinExistence type="predicted"/>
<keyword evidence="2" id="KW-0472">Membrane</keyword>
<dbReference type="EMBL" id="FNVO01000005">
    <property type="protein sequence ID" value="SEG44053.1"/>
    <property type="molecule type" value="Genomic_DNA"/>
</dbReference>
<accession>A0A1H6A5P0</accession>
<feature type="region of interest" description="Disordered" evidence="1">
    <location>
        <begin position="26"/>
        <end position="69"/>
    </location>
</feature>
<feature type="compositionally biased region" description="Basic residues" evidence="1">
    <location>
        <begin position="51"/>
        <end position="60"/>
    </location>
</feature>
<reference evidence="4" key="1">
    <citation type="submission" date="2016-10" db="EMBL/GenBank/DDBJ databases">
        <authorList>
            <person name="Varghese N."/>
            <person name="Submissions S."/>
        </authorList>
    </citation>
    <scope>NUCLEOTIDE SEQUENCE [LARGE SCALE GENOMIC DNA]</scope>
    <source>
        <strain evidence="4">DSM 43163</strain>
    </source>
</reference>
<dbReference type="Gene3D" id="3.10.450.540">
    <property type="match status" value="1"/>
</dbReference>
<keyword evidence="2" id="KW-1133">Transmembrane helix</keyword>
<dbReference type="Proteomes" id="UP000236723">
    <property type="component" value="Unassembled WGS sequence"/>
</dbReference>
<evidence type="ECO:0000313" key="4">
    <source>
        <dbReference type="Proteomes" id="UP000236723"/>
    </source>
</evidence>
<feature type="transmembrane region" description="Helical" evidence="2">
    <location>
        <begin position="75"/>
        <end position="96"/>
    </location>
</feature>
<dbReference type="OrthoDB" id="4084447at2"/>
<sequence length="354" mass="37220">MARRALAREQAVAHGGDTAVHEDAAVTGSSSGVPVALESGGHPDSLDASRGRRGGRRSRAGGRGGGRWAGSGGRWWVWLGRAVLWALIIVIVVNGVRAPFERFTESGTAAPTTSGRPSQPSFPTGAASAFALQFGNVYLNYDQQSAPDRERRLQPFLPEGTAGQFGWNGAGALQIQSVQVAGVEVRDEHNAVVTLLARADDRWLSLAVPVYARDGAMVVSARPALLPPPAKAALPSGGVGERDTALEGELQSALFGSFFPAYAASDTTSLARFTDGPPITGLARSVTFVKLAEVVAPRGQADRRTVTVTVTWQLPGRDGAAAAELDQTYELTVVKKDGTWYVRDIRGAGRPTGP</sequence>
<dbReference type="Pfam" id="PF12642">
    <property type="entry name" value="TpcC"/>
    <property type="match status" value="1"/>
</dbReference>
<name>A0A1H6A5P0_9ACTN</name>
<keyword evidence="2" id="KW-0812">Transmembrane</keyword>
<organism evidence="3 4">
    <name type="scientific">Thermomonospora echinospora</name>
    <dbReference type="NCBI Taxonomy" id="1992"/>
    <lineage>
        <taxon>Bacteria</taxon>
        <taxon>Bacillati</taxon>
        <taxon>Actinomycetota</taxon>
        <taxon>Actinomycetes</taxon>
        <taxon>Streptosporangiales</taxon>
        <taxon>Thermomonosporaceae</taxon>
        <taxon>Thermomonospora</taxon>
    </lineage>
</organism>